<dbReference type="PROSITE" id="PS50097">
    <property type="entry name" value="BTB"/>
    <property type="match status" value="1"/>
</dbReference>
<name>A0AAW0DZ43_9AGAR</name>
<evidence type="ECO:0000313" key="3">
    <source>
        <dbReference type="Proteomes" id="UP001362999"/>
    </source>
</evidence>
<feature type="domain" description="BTB" evidence="1">
    <location>
        <begin position="28"/>
        <end position="97"/>
    </location>
</feature>
<dbReference type="InterPro" id="IPR011333">
    <property type="entry name" value="SKP1/BTB/POZ_sf"/>
</dbReference>
<dbReference type="CDD" id="cd18186">
    <property type="entry name" value="BTB_POZ_ZBTB_KLHL-like"/>
    <property type="match status" value="1"/>
</dbReference>
<reference evidence="2 3" key="1">
    <citation type="journal article" date="2024" name="J Genomics">
        <title>Draft genome sequencing and assembly of Favolaschia claudopus CIRM-BRFM 2984 isolated from oak limbs.</title>
        <authorList>
            <person name="Navarro D."/>
            <person name="Drula E."/>
            <person name="Chaduli D."/>
            <person name="Cazenave R."/>
            <person name="Ahrendt S."/>
            <person name="Wang J."/>
            <person name="Lipzen A."/>
            <person name="Daum C."/>
            <person name="Barry K."/>
            <person name="Grigoriev I.V."/>
            <person name="Favel A."/>
            <person name="Rosso M.N."/>
            <person name="Martin F."/>
        </authorList>
    </citation>
    <scope>NUCLEOTIDE SEQUENCE [LARGE SCALE GENOMIC DNA]</scope>
    <source>
        <strain evidence="2 3">CIRM-BRFM 2984</strain>
    </source>
</reference>
<protein>
    <submittedName>
        <fullName evidence="2">BTB domain-containing protein</fullName>
    </submittedName>
</protein>
<dbReference type="SUPFAM" id="SSF54695">
    <property type="entry name" value="POZ domain"/>
    <property type="match status" value="1"/>
</dbReference>
<dbReference type="Gene3D" id="3.30.710.10">
    <property type="entry name" value="Potassium Channel Kv1.1, Chain A"/>
    <property type="match status" value="1"/>
</dbReference>
<accession>A0AAW0DZ43</accession>
<gene>
    <name evidence="2" type="ORF">R3P38DRAFT_2843584</name>
</gene>
<dbReference type="InterPro" id="IPR000210">
    <property type="entry name" value="BTB/POZ_dom"/>
</dbReference>
<dbReference type="EMBL" id="JAWWNJ010000004">
    <property type="protein sequence ID" value="KAK7057906.1"/>
    <property type="molecule type" value="Genomic_DNA"/>
</dbReference>
<proteinExistence type="predicted"/>
<comment type="caution">
    <text evidence="2">The sequence shown here is derived from an EMBL/GenBank/DDBJ whole genome shotgun (WGS) entry which is preliminary data.</text>
</comment>
<dbReference type="SMART" id="SM00225">
    <property type="entry name" value="BTB"/>
    <property type="match status" value="1"/>
</dbReference>
<evidence type="ECO:0000259" key="1">
    <source>
        <dbReference type="PROSITE" id="PS50097"/>
    </source>
</evidence>
<dbReference type="Proteomes" id="UP001362999">
    <property type="component" value="Unassembled WGS sequence"/>
</dbReference>
<dbReference type="Pfam" id="PF00651">
    <property type="entry name" value="BTB"/>
    <property type="match status" value="1"/>
</dbReference>
<sequence length="320" mass="35352">MSDSAYEGAAQPSPPKFAPTCPFDAADADVILHTSDDVDFRLHRLVLSLASSFFKDMFGLPQPNSEPEIPVIPVSESARSLDAALRFWYPGAQPIVSYGLDDLREIFEILIMKYDIQFFVPAAQKQLLGFLHNPQNAVAVFSIACHLGWKDVAQQAAETSLKLPLRSFDAASERPAQLKHMSADAYHSLLQYHSECAKVAAAVTSSLHWANHADIPGIECSNWTDPGACPRTLEHWGMAHSTMAPLTAWFADYLEGATEALSKAPAARLDSTELLRRPITKMSTCSSCRVDGFPELMKFLGTMRSRIDFAIVYVELKLDF</sequence>
<dbReference type="AlphaFoldDB" id="A0AAW0DZ43"/>
<organism evidence="2 3">
    <name type="scientific">Favolaschia claudopus</name>
    <dbReference type="NCBI Taxonomy" id="2862362"/>
    <lineage>
        <taxon>Eukaryota</taxon>
        <taxon>Fungi</taxon>
        <taxon>Dikarya</taxon>
        <taxon>Basidiomycota</taxon>
        <taxon>Agaricomycotina</taxon>
        <taxon>Agaricomycetes</taxon>
        <taxon>Agaricomycetidae</taxon>
        <taxon>Agaricales</taxon>
        <taxon>Marasmiineae</taxon>
        <taxon>Mycenaceae</taxon>
        <taxon>Favolaschia</taxon>
    </lineage>
</organism>
<keyword evidence="3" id="KW-1185">Reference proteome</keyword>
<evidence type="ECO:0000313" key="2">
    <source>
        <dbReference type="EMBL" id="KAK7057906.1"/>
    </source>
</evidence>